<feature type="compositionally biased region" description="Polar residues" evidence="5">
    <location>
        <begin position="409"/>
        <end position="418"/>
    </location>
</feature>
<feature type="region of interest" description="Disordered" evidence="5">
    <location>
        <begin position="505"/>
        <end position="707"/>
    </location>
</feature>
<feature type="compositionally biased region" description="Polar residues" evidence="5">
    <location>
        <begin position="657"/>
        <end position="666"/>
    </location>
</feature>
<dbReference type="AlphaFoldDB" id="A0A0D2ML47"/>
<feature type="domain" description="Myb-like" evidence="6">
    <location>
        <begin position="197"/>
        <end position="245"/>
    </location>
</feature>
<evidence type="ECO:0000313" key="8">
    <source>
        <dbReference type="EMBL" id="KJA24523.1"/>
    </source>
</evidence>
<dbReference type="GO" id="GO:0001006">
    <property type="term" value="F:RNA polymerase III type 3 promoter sequence-specific DNA binding"/>
    <property type="evidence" value="ECO:0007669"/>
    <property type="project" value="TreeGrafter"/>
</dbReference>
<feature type="compositionally biased region" description="Basic and acidic residues" evidence="5">
    <location>
        <begin position="640"/>
        <end position="652"/>
    </location>
</feature>
<keyword evidence="9" id="KW-1185">Reference proteome</keyword>
<dbReference type="STRING" id="945553.A0A0D2ML47"/>
<feature type="compositionally biased region" description="Basic residues" evidence="5">
    <location>
        <begin position="461"/>
        <end position="470"/>
    </location>
</feature>
<reference evidence="9" key="1">
    <citation type="submission" date="2014-04" db="EMBL/GenBank/DDBJ databases">
        <title>Evolutionary Origins and Diversification of the Mycorrhizal Mutualists.</title>
        <authorList>
            <consortium name="DOE Joint Genome Institute"/>
            <consortium name="Mycorrhizal Genomics Consortium"/>
            <person name="Kohler A."/>
            <person name="Kuo A."/>
            <person name="Nagy L.G."/>
            <person name="Floudas D."/>
            <person name="Copeland A."/>
            <person name="Barry K.W."/>
            <person name="Cichocki N."/>
            <person name="Veneault-Fourrey C."/>
            <person name="LaButti K."/>
            <person name="Lindquist E.A."/>
            <person name="Lipzen A."/>
            <person name="Lundell T."/>
            <person name="Morin E."/>
            <person name="Murat C."/>
            <person name="Riley R."/>
            <person name="Ohm R."/>
            <person name="Sun H."/>
            <person name="Tunlid A."/>
            <person name="Henrissat B."/>
            <person name="Grigoriev I.V."/>
            <person name="Hibbett D.S."/>
            <person name="Martin F."/>
        </authorList>
    </citation>
    <scope>NUCLEOTIDE SEQUENCE [LARGE SCALE GENOMIC DNA]</scope>
    <source>
        <strain evidence="9">FD-334 SS-4</strain>
    </source>
</reference>
<gene>
    <name evidence="8" type="ORF">HYPSUDRAFT_473559</name>
</gene>
<dbReference type="OMA" id="VDCMRHA"/>
<keyword evidence="2" id="KW-0238">DNA-binding</keyword>
<evidence type="ECO:0000259" key="7">
    <source>
        <dbReference type="PROSITE" id="PS51294"/>
    </source>
</evidence>
<feature type="domain" description="HTH myb-type" evidence="7">
    <location>
        <begin position="249"/>
        <end position="301"/>
    </location>
</feature>
<evidence type="ECO:0000259" key="6">
    <source>
        <dbReference type="PROSITE" id="PS50090"/>
    </source>
</evidence>
<feature type="compositionally biased region" description="Low complexity" evidence="5">
    <location>
        <begin position="476"/>
        <end position="490"/>
    </location>
</feature>
<dbReference type="GO" id="GO:0019185">
    <property type="term" value="C:snRNA-activating protein complex"/>
    <property type="evidence" value="ECO:0007669"/>
    <property type="project" value="TreeGrafter"/>
</dbReference>
<feature type="compositionally biased region" description="Polar residues" evidence="5">
    <location>
        <begin position="697"/>
        <end position="707"/>
    </location>
</feature>
<feature type="domain" description="Myb-like" evidence="6">
    <location>
        <begin position="302"/>
        <end position="352"/>
    </location>
</feature>
<dbReference type="InterPro" id="IPR017930">
    <property type="entry name" value="Myb_dom"/>
</dbReference>
<organism evidence="8 9">
    <name type="scientific">Hypholoma sublateritium (strain FD-334 SS-4)</name>
    <dbReference type="NCBI Taxonomy" id="945553"/>
    <lineage>
        <taxon>Eukaryota</taxon>
        <taxon>Fungi</taxon>
        <taxon>Dikarya</taxon>
        <taxon>Basidiomycota</taxon>
        <taxon>Agaricomycotina</taxon>
        <taxon>Agaricomycetes</taxon>
        <taxon>Agaricomycetidae</taxon>
        <taxon>Agaricales</taxon>
        <taxon>Agaricineae</taxon>
        <taxon>Strophariaceae</taxon>
        <taxon>Hypholoma</taxon>
    </lineage>
</organism>
<feature type="domain" description="Myb-like" evidence="6">
    <location>
        <begin position="249"/>
        <end position="301"/>
    </location>
</feature>
<evidence type="ECO:0000256" key="5">
    <source>
        <dbReference type="SAM" id="MobiDB-lite"/>
    </source>
</evidence>
<dbReference type="InterPro" id="IPR001005">
    <property type="entry name" value="SANT/Myb"/>
</dbReference>
<keyword evidence="1" id="KW-0805">Transcription regulation</keyword>
<sequence length="707" mass="77894">MSCAEESTSAAPLDSTSTPGINNTSKSLIQDALEANKHLQRILIQRAEQLEAKLNYADRLLAAATVEESQDEPESEIVIPGAKRATGLFPSSEFLNPASPFYEEATKRSKYINNISPHTLKPKDIEVLSAAVRQENERLRALTISQTDDNSLPRGTIDLQNNVEGLDWRKIAEKVSDASSVKRSAIDCRIVWVSDKHPSVNHTAWSEDEMNALNGLISQYTKDKKAVDWVEISEKLGTNRTPIDCMKHGVPRHRHNWSPEADQKLLVAVESCGHDNWQLVARKVSEHVSAGQCQNRWQKTLNPMLRKGAWTEEEDERLRKSVAGYGSSWIQVATAIPGRTNDQCRERWMEHINIASAKTIWTLEEDKMLLDLVKDHGNQWKIISLQIGNNKTGQNCRLRFEKLKRLAKNASSSLNPDPSYSIGRDGSTPQDTPMMSPSASMHEFPSHPDVEPVLPIITPRPKPRAKRKGKAKENSAAAGNQQTAGAAQPQLDVGMAELDSMDTVEDGTTRSDQVHDISAVESGSAPSKDSRKPILQPRPKPRPKGPAKGKVSEALLPSENHIDGSGLAAPEETGQAETIPDPRLNPAPKPGKRAKRRVNDISDILEAPKSKRAKAARIADSTLSLAPTELVAPASPTADSRNRESSKTDPKQRGRSQKANPSTPTAESKPEHIVQQSSAMPTTDMDAPMMRTRRQSSRLLTAQRRSS</sequence>
<feature type="domain" description="Myb-like" evidence="6">
    <location>
        <begin position="353"/>
        <end position="404"/>
    </location>
</feature>
<dbReference type="SMART" id="SM00717">
    <property type="entry name" value="SANT"/>
    <property type="match status" value="5"/>
</dbReference>
<name>A0A0D2ML47_HYPSF</name>
<dbReference type="Gene3D" id="1.10.10.60">
    <property type="entry name" value="Homeodomain-like"/>
    <property type="match status" value="4"/>
</dbReference>
<feature type="region of interest" description="Disordered" evidence="5">
    <location>
        <begin position="409"/>
        <end position="490"/>
    </location>
</feature>
<feature type="domain" description="HTH myb-type" evidence="7">
    <location>
        <begin position="302"/>
        <end position="356"/>
    </location>
</feature>
<dbReference type="InterPro" id="IPR051575">
    <property type="entry name" value="Myb-like_DNA-bd"/>
</dbReference>
<dbReference type="PROSITE" id="PS50090">
    <property type="entry name" value="MYB_LIKE"/>
    <property type="match status" value="4"/>
</dbReference>
<dbReference type="GO" id="GO:0042795">
    <property type="term" value="P:snRNA transcription by RNA polymerase II"/>
    <property type="evidence" value="ECO:0007669"/>
    <property type="project" value="TreeGrafter"/>
</dbReference>
<feature type="compositionally biased region" description="Polar residues" evidence="5">
    <location>
        <begin position="427"/>
        <end position="439"/>
    </location>
</feature>
<proteinExistence type="predicted"/>
<dbReference type="Pfam" id="PF00249">
    <property type="entry name" value="Myb_DNA-binding"/>
    <property type="match status" value="3"/>
</dbReference>
<dbReference type="CDD" id="cd00167">
    <property type="entry name" value="SANT"/>
    <property type="match status" value="3"/>
</dbReference>
<dbReference type="GO" id="GO:0042796">
    <property type="term" value="P:snRNA transcription by RNA polymerase III"/>
    <property type="evidence" value="ECO:0007669"/>
    <property type="project" value="TreeGrafter"/>
</dbReference>
<dbReference type="EMBL" id="KN817536">
    <property type="protein sequence ID" value="KJA24523.1"/>
    <property type="molecule type" value="Genomic_DNA"/>
</dbReference>
<dbReference type="PANTHER" id="PTHR46621:SF1">
    <property type="entry name" value="SNRNA-ACTIVATING PROTEIN COMPLEX SUBUNIT 4"/>
    <property type="match status" value="1"/>
</dbReference>
<evidence type="ECO:0000256" key="2">
    <source>
        <dbReference type="ARBA" id="ARBA00023125"/>
    </source>
</evidence>
<feature type="domain" description="HTH myb-type" evidence="7">
    <location>
        <begin position="361"/>
        <end position="408"/>
    </location>
</feature>
<dbReference type="PROSITE" id="PS51294">
    <property type="entry name" value="HTH_MYB"/>
    <property type="match status" value="3"/>
</dbReference>
<dbReference type="SUPFAM" id="SSF46689">
    <property type="entry name" value="Homeodomain-like"/>
    <property type="match status" value="3"/>
</dbReference>
<evidence type="ECO:0000313" key="9">
    <source>
        <dbReference type="Proteomes" id="UP000054270"/>
    </source>
</evidence>
<evidence type="ECO:0000256" key="3">
    <source>
        <dbReference type="ARBA" id="ARBA00023163"/>
    </source>
</evidence>
<dbReference type="InterPro" id="IPR009057">
    <property type="entry name" value="Homeodomain-like_sf"/>
</dbReference>
<protein>
    <submittedName>
        <fullName evidence="8">Uncharacterized protein</fullName>
    </submittedName>
</protein>
<evidence type="ECO:0000256" key="4">
    <source>
        <dbReference type="ARBA" id="ARBA00023242"/>
    </source>
</evidence>
<keyword evidence="3" id="KW-0804">Transcription</keyword>
<evidence type="ECO:0000256" key="1">
    <source>
        <dbReference type="ARBA" id="ARBA00023015"/>
    </source>
</evidence>
<dbReference type="OrthoDB" id="2143914at2759"/>
<dbReference type="PANTHER" id="PTHR46621">
    <property type="entry name" value="SNRNA-ACTIVATING PROTEIN COMPLEX SUBUNIT 4"/>
    <property type="match status" value="1"/>
</dbReference>
<accession>A0A0D2ML47</accession>
<keyword evidence="4" id="KW-0539">Nucleus</keyword>
<dbReference type="GO" id="GO:0000978">
    <property type="term" value="F:RNA polymerase II cis-regulatory region sequence-specific DNA binding"/>
    <property type="evidence" value="ECO:0007669"/>
    <property type="project" value="TreeGrafter"/>
</dbReference>
<dbReference type="Proteomes" id="UP000054270">
    <property type="component" value="Unassembled WGS sequence"/>
</dbReference>
<feature type="region of interest" description="Disordered" evidence="5">
    <location>
        <begin position="1"/>
        <end position="22"/>
    </location>
</feature>